<dbReference type="AlphaFoldDB" id="A0A4Y2LAQ1"/>
<protein>
    <recommendedName>
        <fullName evidence="3">Transposase Tc1-like domain-containing protein</fullName>
    </recommendedName>
</protein>
<dbReference type="EMBL" id="BGPR01005607">
    <property type="protein sequence ID" value="GBN11748.1"/>
    <property type="molecule type" value="Genomic_DNA"/>
</dbReference>
<gene>
    <name evidence="1" type="ORF">AVEN_98446_1</name>
</gene>
<evidence type="ECO:0000313" key="2">
    <source>
        <dbReference type="Proteomes" id="UP000499080"/>
    </source>
</evidence>
<organism evidence="1 2">
    <name type="scientific">Araneus ventricosus</name>
    <name type="common">Orbweaver spider</name>
    <name type="synonym">Epeira ventricosa</name>
    <dbReference type="NCBI Taxonomy" id="182803"/>
    <lineage>
        <taxon>Eukaryota</taxon>
        <taxon>Metazoa</taxon>
        <taxon>Ecdysozoa</taxon>
        <taxon>Arthropoda</taxon>
        <taxon>Chelicerata</taxon>
        <taxon>Arachnida</taxon>
        <taxon>Araneae</taxon>
        <taxon>Araneomorphae</taxon>
        <taxon>Entelegynae</taxon>
        <taxon>Araneoidea</taxon>
        <taxon>Araneidae</taxon>
        <taxon>Araneus</taxon>
    </lineage>
</organism>
<evidence type="ECO:0000313" key="1">
    <source>
        <dbReference type="EMBL" id="GBN11748.1"/>
    </source>
</evidence>
<name>A0A4Y2LAQ1_ARAVE</name>
<comment type="caution">
    <text evidence="1">The sequence shown here is derived from an EMBL/GenBank/DDBJ whole genome shotgun (WGS) entry which is preliminary data.</text>
</comment>
<evidence type="ECO:0008006" key="3">
    <source>
        <dbReference type="Google" id="ProtNLM"/>
    </source>
</evidence>
<sequence>MEMGLIYADADRRRNVSSLRVVQGFWGQSHSENSVLGRLVTDRPRVATPAEDSFFALSARRRRRITVSLAATGTRISATTVRRHLHNHGLMQEDHLCAFLSIDDREVPVYVGQKSRLFGPDSNGPQYSSQMSQDLL</sequence>
<dbReference type="OrthoDB" id="6060394at2759"/>
<reference evidence="1 2" key="1">
    <citation type="journal article" date="2019" name="Sci. Rep.">
        <title>Orb-weaving spider Araneus ventricosus genome elucidates the spidroin gene catalogue.</title>
        <authorList>
            <person name="Kono N."/>
            <person name="Nakamura H."/>
            <person name="Ohtoshi R."/>
            <person name="Moran D.A.P."/>
            <person name="Shinohara A."/>
            <person name="Yoshida Y."/>
            <person name="Fujiwara M."/>
            <person name="Mori M."/>
            <person name="Tomita M."/>
            <person name="Arakawa K."/>
        </authorList>
    </citation>
    <scope>NUCLEOTIDE SEQUENCE [LARGE SCALE GENOMIC DNA]</scope>
</reference>
<accession>A0A4Y2LAQ1</accession>
<dbReference type="Proteomes" id="UP000499080">
    <property type="component" value="Unassembled WGS sequence"/>
</dbReference>
<proteinExistence type="predicted"/>
<keyword evidence="2" id="KW-1185">Reference proteome</keyword>